<feature type="domain" description="DUF4216" evidence="2">
    <location>
        <begin position="139"/>
        <end position="215"/>
    </location>
</feature>
<keyword evidence="4" id="KW-1185">Reference proteome</keyword>
<dbReference type="EnsemblPlants" id="Bo01377s010.1">
    <property type="protein sequence ID" value="Bo01377s010.1"/>
    <property type="gene ID" value="Bo01377s010"/>
</dbReference>
<sequence length="264" mass="30109">MVRIEEQSKKHYQKKAAEECEKASQCYDKDYKSENTDKENSSEFSENTDKGSSSEYSENTDEESPSVSHCLATGHPPKDWLREIVCGPKFVAKSYPRYCTRGYAFRVLKENIVRRTVDCGVSSSSGDDVYYGNVREILEIQYPGMIGMRCIVFNCEWYDNVVGRGVSTDAFGVTSVHSRRRLDFYDPFILASQADQVCYIRYPRIRQRNDPWIVVMSINPRSRVQGVFDPLQQQLTEEDGEIGEFDEDNSDSSCSSSDNSSDGE</sequence>
<dbReference type="Proteomes" id="UP000032141">
    <property type="component" value="Unassembled WGS sequence"/>
</dbReference>
<accession>A0A0D2ZUT5</accession>
<evidence type="ECO:0000313" key="4">
    <source>
        <dbReference type="Proteomes" id="UP000032141"/>
    </source>
</evidence>
<reference evidence="3" key="1">
    <citation type="journal article" date="2014" name="Genome Biol.">
        <title>Transcriptome and methylome profiling reveals relics of genome dominance in the mesopolyploid Brassica oleracea.</title>
        <authorList>
            <person name="Parkin I.A."/>
            <person name="Koh C."/>
            <person name="Tang H."/>
            <person name="Robinson S.J."/>
            <person name="Kagale S."/>
            <person name="Clarke W.E."/>
            <person name="Town C.D."/>
            <person name="Nixon J."/>
            <person name="Krishnakumar V."/>
            <person name="Bidwell S.L."/>
            <person name="Denoeud F."/>
            <person name="Belcram H."/>
            <person name="Links M.G."/>
            <person name="Just J."/>
            <person name="Clarke C."/>
            <person name="Bender T."/>
            <person name="Huebert T."/>
            <person name="Mason A.S."/>
            <person name="Pires J.C."/>
            <person name="Barker G."/>
            <person name="Moore J."/>
            <person name="Walley P.G."/>
            <person name="Manoli S."/>
            <person name="Batley J."/>
            <person name="Edwards D."/>
            <person name="Nelson M.N."/>
            <person name="Wang X."/>
            <person name="Paterson A.H."/>
            <person name="King G."/>
            <person name="Bancroft I."/>
            <person name="Chalhoub B."/>
            <person name="Sharpe A.G."/>
        </authorList>
    </citation>
    <scope>NUCLEOTIDE SEQUENCE [LARGE SCALE GENOMIC DNA]</scope>
    <source>
        <strain evidence="3">cv. TO1000</strain>
    </source>
</reference>
<dbReference type="AlphaFoldDB" id="A0A0D2ZUT5"/>
<feature type="region of interest" description="Disordered" evidence="1">
    <location>
        <begin position="242"/>
        <end position="264"/>
    </location>
</feature>
<evidence type="ECO:0000256" key="1">
    <source>
        <dbReference type="SAM" id="MobiDB-lite"/>
    </source>
</evidence>
<dbReference type="STRING" id="109376.A0A0D2ZUT5"/>
<evidence type="ECO:0000313" key="3">
    <source>
        <dbReference type="EnsemblPlants" id="Bo01377s010.1"/>
    </source>
</evidence>
<feature type="compositionally biased region" description="Low complexity" evidence="1">
    <location>
        <begin position="251"/>
        <end position="264"/>
    </location>
</feature>
<protein>
    <recommendedName>
        <fullName evidence="2">DUF4216 domain-containing protein</fullName>
    </recommendedName>
</protein>
<dbReference type="InterPro" id="IPR025312">
    <property type="entry name" value="DUF4216"/>
</dbReference>
<reference evidence="3" key="2">
    <citation type="submission" date="2015-06" db="UniProtKB">
        <authorList>
            <consortium name="EnsemblPlants"/>
        </authorList>
    </citation>
    <scope>IDENTIFICATION</scope>
</reference>
<dbReference type="HOGENOM" id="CLU_092195_0_0_1"/>
<dbReference type="Gramene" id="Bo01377s010.1">
    <property type="protein sequence ID" value="Bo01377s010.1"/>
    <property type="gene ID" value="Bo01377s010"/>
</dbReference>
<proteinExistence type="predicted"/>
<evidence type="ECO:0000259" key="2">
    <source>
        <dbReference type="Pfam" id="PF13952"/>
    </source>
</evidence>
<dbReference type="Pfam" id="PF13952">
    <property type="entry name" value="DUF4216"/>
    <property type="match status" value="1"/>
</dbReference>
<feature type="region of interest" description="Disordered" evidence="1">
    <location>
        <begin position="1"/>
        <end position="69"/>
    </location>
</feature>
<name>A0A0D2ZUT5_BRAOL</name>
<feature type="compositionally biased region" description="Polar residues" evidence="1">
    <location>
        <begin position="42"/>
        <end position="57"/>
    </location>
</feature>
<dbReference type="PANTHER" id="PTHR48258">
    <property type="entry name" value="DUF4218 DOMAIN-CONTAINING PROTEIN-RELATED"/>
    <property type="match status" value="1"/>
</dbReference>
<organism evidence="3 4">
    <name type="scientific">Brassica oleracea var. oleracea</name>
    <dbReference type="NCBI Taxonomy" id="109376"/>
    <lineage>
        <taxon>Eukaryota</taxon>
        <taxon>Viridiplantae</taxon>
        <taxon>Streptophyta</taxon>
        <taxon>Embryophyta</taxon>
        <taxon>Tracheophyta</taxon>
        <taxon>Spermatophyta</taxon>
        <taxon>Magnoliopsida</taxon>
        <taxon>eudicotyledons</taxon>
        <taxon>Gunneridae</taxon>
        <taxon>Pentapetalae</taxon>
        <taxon>rosids</taxon>
        <taxon>malvids</taxon>
        <taxon>Brassicales</taxon>
        <taxon>Brassicaceae</taxon>
        <taxon>Brassiceae</taxon>
        <taxon>Brassica</taxon>
    </lineage>
</organism>
<feature type="compositionally biased region" description="Basic and acidic residues" evidence="1">
    <location>
        <begin position="1"/>
        <end position="41"/>
    </location>
</feature>
<dbReference type="PANTHER" id="PTHR48258:SF4">
    <property type="entry name" value="DUF4216 DOMAIN-CONTAINING PROTEIN"/>
    <property type="match status" value="1"/>
</dbReference>